<dbReference type="GO" id="GO:0030942">
    <property type="term" value="F:endoplasmic reticulum signal peptide binding"/>
    <property type="evidence" value="ECO:0007669"/>
    <property type="project" value="TreeGrafter"/>
</dbReference>
<comment type="caution">
    <text evidence="1">The sequence shown here is derived from an EMBL/GenBank/DDBJ whole genome shotgun (WGS) entry which is preliminary data.</text>
</comment>
<dbReference type="GO" id="GO:0006616">
    <property type="term" value="P:SRP-dependent cotranslational protein targeting to membrane, translocation"/>
    <property type="evidence" value="ECO:0007669"/>
    <property type="project" value="TreeGrafter"/>
</dbReference>
<dbReference type="InterPro" id="IPR036891">
    <property type="entry name" value="Signal_recog_part_SRP54_M_sf"/>
</dbReference>
<dbReference type="Gramene" id="OE9A038563T1">
    <property type="protein sequence ID" value="OE9A038563C1"/>
    <property type="gene ID" value="OE9A038563"/>
</dbReference>
<dbReference type="Proteomes" id="UP000594638">
    <property type="component" value="Unassembled WGS sequence"/>
</dbReference>
<reference evidence="1 2" key="1">
    <citation type="submission" date="2019-12" db="EMBL/GenBank/DDBJ databases">
        <authorList>
            <person name="Alioto T."/>
            <person name="Alioto T."/>
            <person name="Gomez Garrido J."/>
        </authorList>
    </citation>
    <scope>NUCLEOTIDE SEQUENCE [LARGE SCALE GENOMIC DNA]</scope>
</reference>
<dbReference type="PANTHER" id="PTHR11564:SF5">
    <property type="entry name" value="SIGNAL RECOGNITION PARTICLE SUBUNIT SRP54"/>
    <property type="match status" value="1"/>
</dbReference>
<dbReference type="PANTHER" id="PTHR11564">
    <property type="entry name" value="SIGNAL RECOGNITION PARTICLE 54K PROTEIN SRP54"/>
    <property type="match status" value="1"/>
</dbReference>
<accession>A0A8S0USL3</accession>
<dbReference type="GO" id="GO:0005829">
    <property type="term" value="C:cytosol"/>
    <property type="evidence" value="ECO:0007669"/>
    <property type="project" value="TreeGrafter"/>
</dbReference>
<dbReference type="Gene3D" id="1.10.260.30">
    <property type="entry name" value="Signal recognition particle, SRP54 subunit, M-domain"/>
    <property type="match status" value="1"/>
</dbReference>
<dbReference type="SUPFAM" id="SSF47446">
    <property type="entry name" value="Signal peptide-binding domain"/>
    <property type="match status" value="1"/>
</dbReference>
<dbReference type="GO" id="GO:0003924">
    <property type="term" value="F:GTPase activity"/>
    <property type="evidence" value="ECO:0007669"/>
    <property type="project" value="InterPro"/>
</dbReference>
<keyword evidence="2" id="KW-1185">Reference proteome</keyword>
<evidence type="ECO:0000313" key="1">
    <source>
        <dbReference type="EMBL" id="CAA3023626.1"/>
    </source>
</evidence>
<dbReference type="GO" id="GO:0005786">
    <property type="term" value="C:signal recognition particle, endoplasmic reticulum targeting"/>
    <property type="evidence" value="ECO:0007669"/>
    <property type="project" value="TreeGrafter"/>
</dbReference>
<dbReference type="AlphaFoldDB" id="A0A8S0USL3"/>
<sequence length="112" mass="13004">MLQGFNAEFMPNGNEEEIQAKRQKYMTMMDSMTRRIMRIARGSIYHLKELMEMLNEYKRFAKMMSKMSNFTRTRSSQQMSNAIPPQMLMQMGGLQNLMKQMGTAAIFGGGKK</sequence>
<protein>
    <submittedName>
        <fullName evidence="1">Signal recognition particle 54 kDa 2</fullName>
    </submittedName>
</protein>
<evidence type="ECO:0000313" key="2">
    <source>
        <dbReference type="Proteomes" id="UP000594638"/>
    </source>
</evidence>
<proteinExistence type="predicted"/>
<dbReference type="InterPro" id="IPR022941">
    <property type="entry name" value="SRP54"/>
</dbReference>
<gene>
    <name evidence="1" type="ORF">OLEA9_A038563</name>
</gene>
<dbReference type="GO" id="GO:0008312">
    <property type="term" value="F:7S RNA binding"/>
    <property type="evidence" value="ECO:0007669"/>
    <property type="project" value="InterPro"/>
</dbReference>
<organism evidence="1 2">
    <name type="scientific">Olea europaea subsp. europaea</name>
    <dbReference type="NCBI Taxonomy" id="158383"/>
    <lineage>
        <taxon>Eukaryota</taxon>
        <taxon>Viridiplantae</taxon>
        <taxon>Streptophyta</taxon>
        <taxon>Embryophyta</taxon>
        <taxon>Tracheophyta</taxon>
        <taxon>Spermatophyta</taxon>
        <taxon>Magnoliopsida</taxon>
        <taxon>eudicotyledons</taxon>
        <taxon>Gunneridae</taxon>
        <taxon>Pentapetalae</taxon>
        <taxon>asterids</taxon>
        <taxon>lamiids</taxon>
        <taxon>Lamiales</taxon>
        <taxon>Oleaceae</taxon>
        <taxon>Oleeae</taxon>
        <taxon>Olea</taxon>
    </lineage>
</organism>
<dbReference type="OrthoDB" id="10250817at2759"/>
<dbReference type="GO" id="GO:0005525">
    <property type="term" value="F:GTP binding"/>
    <property type="evidence" value="ECO:0007669"/>
    <property type="project" value="InterPro"/>
</dbReference>
<name>A0A8S0USL3_OLEEU</name>
<dbReference type="EMBL" id="CACTIH010009093">
    <property type="protein sequence ID" value="CAA3023626.1"/>
    <property type="molecule type" value="Genomic_DNA"/>
</dbReference>